<evidence type="ECO:0000313" key="1">
    <source>
        <dbReference type="EMBL" id="RWR26667.1"/>
    </source>
</evidence>
<proteinExistence type="predicted"/>
<dbReference type="Proteomes" id="UP000284451">
    <property type="component" value="Unassembled WGS sequence"/>
</dbReference>
<dbReference type="EMBL" id="SAUY01000040">
    <property type="protein sequence ID" value="RWR26667.1"/>
    <property type="molecule type" value="Genomic_DNA"/>
</dbReference>
<gene>
    <name evidence="1" type="ORF">D2T29_20100</name>
</gene>
<dbReference type="SUPFAM" id="SSF53822">
    <property type="entry name" value="Periplasmic binding protein-like I"/>
    <property type="match status" value="1"/>
</dbReference>
<name>A0A443K1N4_9RHOB</name>
<dbReference type="AlphaFoldDB" id="A0A443K1N4"/>
<dbReference type="GO" id="GO:0033218">
    <property type="term" value="F:amide binding"/>
    <property type="evidence" value="ECO:0007669"/>
    <property type="project" value="InterPro"/>
</dbReference>
<accession>A0A443K1N4</accession>
<dbReference type="PANTHER" id="PTHR47628:SF1">
    <property type="entry name" value="ALIPHATIC AMIDASE EXPRESSION-REGULATING PROTEIN"/>
    <property type="match status" value="1"/>
</dbReference>
<reference evidence="1 2" key="1">
    <citation type="submission" date="2019-01" db="EMBL/GenBank/DDBJ databases">
        <title>Sinorhodobacter populi sp. nov. isolated from the symptomatic bark tissue of Populus euramericana canker.</title>
        <authorList>
            <person name="Xu G."/>
        </authorList>
    </citation>
    <scope>NUCLEOTIDE SEQUENCE [LARGE SCALE GENOMIC DNA]</scope>
    <source>
        <strain evidence="1 2">07D10-4-3</strain>
    </source>
</reference>
<dbReference type="Gene3D" id="3.40.50.2300">
    <property type="match status" value="2"/>
</dbReference>
<protein>
    <submittedName>
        <fullName evidence="1">Aliphatic amidase expression-regulating protein</fullName>
    </submittedName>
</protein>
<dbReference type="InterPro" id="IPR039570">
    <property type="entry name" value="AmiC_PBP1"/>
</dbReference>
<organism evidence="1 2">
    <name type="scientific">Paenirhodobacter populi</name>
    <dbReference type="NCBI Taxonomy" id="2306993"/>
    <lineage>
        <taxon>Bacteria</taxon>
        <taxon>Pseudomonadati</taxon>
        <taxon>Pseudomonadota</taxon>
        <taxon>Alphaproteobacteria</taxon>
        <taxon>Rhodobacterales</taxon>
        <taxon>Rhodobacter group</taxon>
        <taxon>Paenirhodobacter</taxon>
    </lineage>
</organism>
<evidence type="ECO:0000313" key="2">
    <source>
        <dbReference type="Proteomes" id="UP000284451"/>
    </source>
</evidence>
<sequence length="384" mass="41316">MQIELPIGLLFSRTGSYGTVAHSLLNGALLACREVNENPDVGVRLLPVLSDPGGVLENYASATQAFLDQGIRHICGCYTSSSRKEVIPLIEKGDALLWYPTHYEGFESATNVIYTGAAPNHHISPLIDYLFTRCGRKAYCIGSNYIWGWESNRVLREGILRRGGTVLGERYVPVGVTALDTIIDEILRLQPDFVFNALIGESSYAFFRAFRRACRERGIDQAVRFPVASCNLSEPELYAIGAEAAAGQISSSVYFSSLTDDANRAFVARYRVAFPDGPCVSAEAEAAYVAIHLLAKSVAAAGSGDMVRVRDAAGGIGFDAPQGRVTIDATTLHAALTPRIGISRADFGFDVVVEAPAPVPADPYLVGVAPETEVAARPRVRVVS</sequence>
<dbReference type="RefSeq" id="WP_128233877.1">
    <property type="nucleotide sequence ID" value="NZ_SAUY01000040.1"/>
</dbReference>
<reference evidence="1 2" key="2">
    <citation type="submission" date="2019-01" db="EMBL/GenBank/DDBJ databases">
        <authorList>
            <person name="Li Y."/>
        </authorList>
    </citation>
    <scope>NUCLEOTIDE SEQUENCE [LARGE SCALE GENOMIC DNA]</scope>
    <source>
        <strain evidence="1 2">07D10-4-3</strain>
    </source>
</reference>
<comment type="caution">
    <text evidence="1">The sequence shown here is derived from an EMBL/GenBank/DDBJ whole genome shotgun (WGS) entry which is preliminary data.</text>
</comment>
<dbReference type="PANTHER" id="PTHR47628">
    <property type="match status" value="1"/>
</dbReference>
<dbReference type="Pfam" id="PF13433">
    <property type="entry name" value="Peripla_BP_5"/>
    <property type="match status" value="1"/>
</dbReference>
<dbReference type="InterPro" id="IPR028082">
    <property type="entry name" value="Peripla_BP_I"/>
</dbReference>
<dbReference type="CDD" id="cd06357">
    <property type="entry name" value="PBP1_AmiC"/>
    <property type="match status" value="1"/>
</dbReference>